<dbReference type="Pfam" id="PF11307">
    <property type="entry name" value="DUF3109"/>
    <property type="match status" value="1"/>
</dbReference>
<evidence type="ECO:0000256" key="1">
    <source>
        <dbReference type="ARBA" id="ARBA00093770"/>
    </source>
</evidence>
<gene>
    <name evidence="2" type="ORF">LZC94_41285</name>
</gene>
<name>A0ABZ2LYQ6_9BACT</name>
<evidence type="ECO:0000313" key="2">
    <source>
        <dbReference type="EMBL" id="WXB14246.1"/>
    </source>
</evidence>
<evidence type="ECO:0000313" key="3">
    <source>
        <dbReference type="Proteomes" id="UP001370348"/>
    </source>
</evidence>
<dbReference type="RefSeq" id="WP_394823866.1">
    <property type="nucleotide sequence ID" value="NZ_CP089984.1"/>
</dbReference>
<dbReference type="Proteomes" id="UP001370348">
    <property type="component" value="Chromosome"/>
</dbReference>
<dbReference type="EMBL" id="CP089984">
    <property type="protein sequence ID" value="WXB14246.1"/>
    <property type="molecule type" value="Genomic_DNA"/>
</dbReference>
<comment type="similarity">
    <text evidence="1">Belongs to the Rv0495c family.</text>
</comment>
<accession>A0ABZ2LYQ6</accession>
<reference evidence="2 3" key="1">
    <citation type="submission" date="2021-12" db="EMBL/GenBank/DDBJ databases">
        <title>Discovery of the Pendulisporaceae a myxobacterial family with distinct sporulation behavior and unique specialized metabolism.</title>
        <authorList>
            <person name="Garcia R."/>
            <person name="Popoff A."/>
            <person name="Bader C.D."/>
            <person name="Loehr J."/>
            <person name="Walesch S."/>
            <person name="Walt C."/>
            <person name="Boldt J."/>
            <person name="Bunk B."/>
            <person name="Haeckl F.J.F.P.J."/>
            <person name="Gunesch A.P."/>
            <person name="Birkelbach J."/>
            <person name="Nuebel U."/>
            <person name="Pietschmann T."/>
            <person name="Bach T."/>
            <person name="Mueller R."/>
        </authorList>
    </citation>
    <scope>NUCLEOTIDE SEQUENCE [LARGE SCALE GENOMIC DNA]</scope>
    <source>
        <strain evidence="2 3">MSr11954</strain>
    </source>
</reference>
<organism evidence="2 3">
    <name type="scientific">Pendulispora albinea</name>
    <dbReference type="NCBI Taxonomy" id="2741071"/>
    <lineage>
        <taxon>Bacteria</taxon>
        <taxon>Pseudomonadati</taxon>
        <taxon>Myxococcota</taxon>
        <taxon>Myxococcia</taxon>
        <taxon>Myxococcales</taxon>
        <taxon>Sorangiineae</taxon>
        <taxon>Pendulisporaceae</taxon>
        <taxon>Pendulispora</taxon>
    </lineage>
</organism>
<proteinExistence type="inferred from homology"/>
<sequence length="223" mass="24830">MENPQSAKEDLGYCVPLRRPYTTARGAPAITHVAPRIFTLTYFQTCMECTFCNDTCCQYGVGIDLDNRARILAHAEGLRPYVAAPASEWFLDEEYTDSDFPGARAVDSKVVGRGCVFLRPDARGCGIHAYCLDNGIDPYSVKPVYCSLFPLTVDGDWLVPSIEVDEKSLICVDRGTTLYRGSRDELLRYFGEELIAELDELEAATLGGRVANPHFTPPPYEWP</sequence>
<protein>
    <submittedName>
        <fullName evidence="2">DUF3109 family protein</fullName>
    </submittedName>
</protein>
<keyword evidence="3" id="KW-1185">Reference proteome</keyword>
<dbReference type="InterPro" id="IPR021458">
    <property type="entry name" value="Rv0495c"/>
</dbReference>